<comment type="function">
    <text evidence="9">Catalyzes the transfer of the alpha-amino group from S-adenosyl-L-methionine (SAM) to 7-keto-8-aminopelargonic acid (KAPA) to form 7,8-diaminopelargonic acid (DAPA). It is the only aminotransferase known to utilize SAM as an amino donor.</text>
</comment>
<dbReference type="PIRSF" id="PIRSF000521">
    <property type="entry name" value="Transaminase_4ab_Lys_Orn"/>
    <property type="match status" value="1"/>
</dbReference>
<organism evidence="10 11">
    <name type="scientific">Seonamhaeicola sediminis</name>
    <dbReference type="NCBI Taxonomy" id="2528206"/>
    <lineage>
        <taxon>Bacteria</taxon>
        <taxon>Pseudomonadati</taxon>
        <taxon>Bacteroidota</taxon>
        <taxon>Flavobacteriia</taxon>
        <taxon>Flavobacteriales</taxon>
        <taxon>Flavobacteriaceae</taxon>
    </lineage>
</organism>
<comment type="pathway">
    <text evidence="2 9">Cofactor biosynthesis; biotin biosynthesis; 7,8-diaminononanoate from 8-amino-7-oxononanoate (SAM route): step 1/1.</text>
</comment>
<reference evidence="10 11" key="1">
    <citation type="submission" date="2019-07" db="EMBL/GenBank/DDBJ databases">
        <title>Seonamhaeicola sp. W255 draft genome.</title>
        <authorList>
            <person name="Zhang X.-Y."/>
            <person name="Zhang R."/>
            <person name="Zhong Y.-L."/>
            <person name="Du Z.-J."/>
        </authorList>
    </citation>
    <scope>NUCLEOTIDE SEQUENCE [LARGE SCALE GENOMIC DNA]</scope>
    <source>
        <strain evidence="10 11">W255</strain>
    </source>
</reference>
<dbReference type="InterPro" id="IPR015422">
    <property type="entry name" value="PyrdxlP-dep_Trfase_small"/>
</dbReference>
<feature type="binding site" evidence="9">
    <location>
        <position position="388"/>
    </location>
    <ligand>
        <name>substrate</name>
    </ligand>
</feature>
<comment type="subcellular location">
    <subcellularLocation>
        <location evidence="9">Cytoplasm</location>
    </subcellularLocation>
</comment>
<feature type="binding site" evidence="9">
    <location>
        <begin position="300"/>
        <end position="301"/>
    </location>
    <ligand>
        <name>pyridoxal 5'-phosphate</name>
        <dbReference type="ChEBI" id="CHEBI:597326"/>
    </ligand>
</feature>
<dbReference type="UniPathway" id="UPA00078">
    <property type="reaction ID" value="UER00160"/>
</dbReference>
<feature type="binding site" evidence="9">
    <location>
        <begin position="110"/>
        <end position="111"/>
    </location>
    <ligand>
        <name>pyridoxal 5'-phosphate</name>
        <dbReference type="ChEBI" id="CHEBI:597326"/>
    </ligand>
</feature>
<gene>
    <name evidence="9 10" type="primary">bioA</name>
    <name evidence="10" type="ORF">E1J38_003535</name>
</gene>
<dbReference type="InterPro" id="IPR005815">
    <property type="entry name" value="BioA"/>
</dbReference>
<comment type="subunit">
    <text evidence="9">Homodimer.</text>
</comment>
<dbReference type="PANTHER" id="PTHR42684">
    <property type="entry name" value="ADENOSYLMETHIONINE-8-AMINO-7-OXONONANOATE AMINOTRANSFERASE"/>
    <property type="match status" value="1"/>
</dbReference>
<dbReference type="RefSeq" id="WP_133355819.1">
    <property type="nucleotide sequence ID" value="NZ_SMZJ02000002.1"/>
</dbReference>
<feature type="binding site" evidence="9">
    <location>
        <position position="50"/>
    </location>
    <ligand>
        <name>substrate</name>
    </ligand>
</feature>
<proteinExistence type="inferred from homology"/>
<dbReference type="GO" id="GO:0009102">
    <property type="term" value="P:biotin biosynthetic process"/>
    <property type="evidence" value="ECO:0007669"/>
    <property type="project" value="UniProtKB-UniRule"/>
</dbReference>
<comment type="caution">
    <text evidence="10">The sequence shown here is derived from an EMBL/GenBank/DDBJ whole genome shotgun (WGS) entry which is preliminary data.</text>
</comment>
<dbReference type="EC" id="2.6.1.62" evidence="9"/>
<dbReference type="InterPro" id="IPR015421">
    <property type="entry name" value="PyrdxlP-dep_Trfase_major"/>
</dbReference>
<keyword evidence="11" id="KW-1185">Reference proteome</keyword>
<evidence type="ECO:0000313" key="10">
    <source>
        <dbReference type="EMBL" id="TWO33857.1"/>
    </source>
</evidence>
<dbReference type="Proteomes" id="UP000295814">
    <property type="component" value="Unassembled WGS sequence"/>
</dbReference>
<comment type="cofactor">
    <cofactor evidence="1 9">
        <name>pyridoxal 5'-phosphate</name>
        <dbReference type="ChEBI" id="CHEBI:597326"/>
    </cofactor>
</comment>
<keyword evidence="5 9" id="KW-0949">S-adenosyl-L-methionine</keyword>
<evidence type="ECO:0000256" key="1">
    <source>
        <dbReference type="ARBA" id="ARBA00001933"/>
    </source>
</evidence>
<feature type="site" description="Participates in the substrate recognition with KAPA and in a stacking interaction with the adenine ring of SAM" evidence="9">
    <location>
        <position position="15"/>
    </location>
</feature>
<comment type="catalytic activity">
    <reaction evidence="8 9">
        <text>(8S)-8-amino-7-oxononanoate + S-adenosyl-L-methionine = S-adenosyl-4-methylsulfanyl-2-oxobutanoate + (7R,8S)-7,8-diammoniononanoate</text>
        <dbReference type="Rhea" id="RHEA:16861"/>
        <dbReference type="ChEBI" id="CHEBI:16490"/>
        <dbReference type="ChEBI" id="CHEBI:59789"/>
        <dbReference type="ChEBI" id="CHEBI:149468"/>
        <dbReference type="ChEBI" id="CHEBI:149469"/>
        <dbReference type="EC" id="2.6.1.62"/>
    </reaction>
</comment>
<evidence type="ECO:0000256" key="8">
    <source>
        <dbReference type="ARBA" id="ARBA00048449"/>
    </source>
</evidence>
<dbReference type="Gene3D" id="3.90.1150.10">
    <property type="entry name" value="Aspartate Aminotransferase, domain 1"/>
    <property type="match status" value="1"/>
</dbReference>
<dbReference type="GO" id="GO:0030170">
    <property type="term" value="F:pyridoxal phosphate binding"/>
    <property type="evidence" value="ECO:0007669"/>
    <property type="project" value="UniProtKB-UniRule"/>
</dbReference>
<dbReference type="GO" id="GO:0004141">
    <property type="term" value="F:dethiobiotin synthase activity"/>
    <property type="evidence" value="ECO:0007669"/>
    <property type="project" value="TreeGrafter"/>
</dbReference>
<name>A0A562YG57_9FLAO</name>
<dbReference type="Pfam" id="PF00202">
    <property type="entry name" value="Aminotran_3"/>
    <property type="match status" value="1"/>
</dbReference>
<evidence type="ECO:0000256" key="4">
    <source>
        <dbReference type="ARBA" id="ARBA00022679"/>
    </source>
</evidence>
<dbReference type="GO" id="GO:0051537">
    <property type="term" value="F:2 iron, 2 sulfur cluster binding"/>
    <property type="evidence" value="ECO:0007669"/>
    <property type="project" value="UniProtKB-KW"/>
</dbReference>
<keyword evidence="4 9" id="KW-0808">Transferase</keyword>
<dbReference type="InterPro" id="IPR015424">
    <property type="entry name" value="PyrdxlP-dep_Trfase"/>
</dbReference>
<keyword evidence="6 9" id="KW-0093">Biotin biosynthesis</keyword>
<dbReference type="InterPro" id="IPR005814">
    <property type="entry name" value="Aminotrans_3"/>
</dbReference>
<dbReference type="EMBL" id="SMZJ02000002">
    <property type="protein sequence ID" value="TWO33857.1"/>
    <property type="molecule type" value="Genomic_DNA"/>
</dbReference>
<keyword evidence="9" id="KW-0963">Cytoplasm</keyword>
<dbReference type="NCBIfam" id="TIGR00508">
    <property type="entry name" value="bioA"/>
    <property type="match status" value="1"/>
</dbReference>
<dbReference type="OrthoDB" id="9807885at2"/>
<feature type="binding site" evidence="9">
    <location>
        <position position="236"/>
    </location>
    <ligand>
        <name>pyridoxal 5'-phosphate</name>
        <dbReference type="ChEBI" id="CHEBI:597326"/>
    </ligand>
</feature>
<dbReference type="SUPFAM" id="SSF53383">
    <property type="entry name" value="PLP-dependent transferases"/>
    <property type="match status" value="1"/>
</dbReference>
<dbReference type="PANTHER" id="PTHR42684:SF3">
    <property type="entry name" value="ADENOSYLMETHIONINE-8-AMINO-7-OXONONANOATE AMINOTRANSFERASE"/>
    <property type="match status" value="1"/>
</dbReference>
<evidence type="ECO:0000256" key="2">
    <source>
        <dbReference type="ARBA" id="ARBA00005063"/>
    </source>
</evidence>
<dbReference type="Gene3D" id="3.40.640.10">
    <property type="entry name" value="Type I PLP-dependent aspartate aminotransferase-like (Major domain)"/>
    <property type="match status" value="1"/>
</dbReference>
<dbReference type="AlphaFoldDB" id="A0A562YG57"/>
<feature type="modified residue" description="N6-(pyridoxal phosphate)lysine" evidence="9">
    <location>
        <position position="265"/>
    </location>
</feature>
<comment type="similarity">
    <text evidence="9">Belongs to the class-III pyridoxal-phosphate-dependent aminotransferase family. BioA subfamily.</text>
</comment>
<comment type="caution">
    <text evidence="9">Lacks conserved residue(s) required for the propagation of feature annotation.</text>
</comment>
<dbReference type="HAMAP" id="MF_00834">
    <property type="entry name" value="BioA"/>
    <property type="match status" value="1"/>
</dbReference>
<evidence type="ECO:0000256" key="5">
    <source>
        <dbReference type="ARBA" id="ARBA00022691"/>
    </source>
</evidence>
<protein>
    <recommendedName>
        <fullName evidence="9">Adenosylmethionine-8-amino-7-oxononanoate aminotransferase</fullName>
        <ecNumber evidence="9">2.6.1.62</ecNumber>
    </recommendedName>
    <alternativeName>
        <fullName evidence="9">7,8-diamino-pelargonic acid aminotransferase</fullName>
        <shortName evidence="9">DAPA AT</shortName>
        <shortName evidence="9">DAPA aminotransferase</shortName>
    </alternativeName>
    <alternativeName>
        <fullName evidence="9">7,8-diaminononanoate synthase</fullName>
        <shortName evidence="9">DANS</shortName>
    </alternativeName>
    <alternativeName>
        <fullName evidence="9">Diaminopelargonic acid synthase</fullName>
    </alternativeName>
</protein>
<dbReference type="CDD" id="cd00610">
    <property type="entry name" value="OAT_like"/>
    <property type="match status" value="1"/>
</dbReference>
<accession>A0A562YG57</accession>
<keyword evidence="3 9" id="KW-0032">Aminotransferase</keyword>
<feature type="binding site" evidence="9">
    <location>
        <position position="265"/>
    </location>
    <ligand>
        <name>substrate</name>
    </ligand>
</feature>
<evidence type="ECO:0000313" key="11">
    <source>
        <dbReference type="Proteomes" id="UP000295814"/>
    </source>
</evidence>
<dbReference type="NCBIfam" id="NF004624">
    <property type="entry name" value="PRK05964.1"/>
    <property type="match status" value="1"/>
</dbReference>
<evidence type="ECO:0000256" key="9">
    <source>
        <dbReference type="HAMAP-Rule" id="MF_00834"/>
    </source>
</evidence>
<dbReference type="GO" id="GO:0004015">
    <property type="term" value="F:adenosylmethionine-8-amino-7-oxononanoate transaminase activity"/>
    <property type="evidence" value="ECO:0007669"/>
    <property type="project" value="UniProtKB-UniRule"/>
</dbReference>
<evidence type="ECO:0000256" key="7">
    <source>
        <dbReference type="ARBA" id="ARBA00022898"/>
    </source>
</evidence>
<evidence type="ECO:0000256" key="6">
    <source>
        <dbReference type="ARBA" id="ARBA00022756"/>
    </source>
</evidence>
<evidence type="ECO:0000256" key="3">
    <source>
        <dbReference type="ARBA" id="ARBA00022576"/>
    </source>
</evidence>
<sequence>MSLKQRDKKHIWHPLTQHKLHPDAIAITKAKDCVLYDEDGNEYIDGIASWYTCMYGHCNDYITNKVATQMKQLDQVVFSGFTHEPAIKLSEELIKMLPKNQEKVFFSDNGSTSVEIGIKMALQYHSNKNDKRNVLIAFEDGFHGDTFGAMSVSGLSVYNGPFEEFFITVERIPTPNGENNIEVLNTLKNIIKNNKVAGFVYEPLVQGAAAMKMYDPKGLTEILSYCKENNIITIADEVMTGFGKTGRYFASDYIEPQPDIICLSKALTGGLLPMAITSCSQKIYNAFYSNDIGKGLFHAHTYSANPIACTAALASIELLQSDEIQNCIKVIIKSHKNFGERIEGHPKVKSIRQKGIIFALDLNIKMERYGNLRDKLLNFFMDNGVFLRPLGNTIYIQAPYTITQKQLDKIYKTIEQALEIV</sequence>
<dbReference type="GO" id="GO:0005737">
    <property type="term" value="C:cytoplasm"/>
    <property type="evidence" value="ECO:0007669"/>
    <property type="project" value="UniProtKB-SubCell"/>
</dbReference>
<keyword evidence="7 9" id="KW-0663">Pyridoxal phosphate</keyword>